<name>A0A367LHY6_9HYPO</name>
<dbReference type="EMBL" id="LKCN02000005">
    <property type="protein sequence ID" value="RCI14036.1"/>
    <property type="molecule type" value="Genomic_DNA"/>
</dbReference>
<dbReference type="AlphaFoldDB" id="A0A367LHY6"/>
<gene>
    <name evidence="1" type="ORF">L249_8190</name>
</gene>
<evidence type="ECO:0000313" key="1">
    <source>
        <dbReference type="EMBL" id="RCI14036.1"/>
    </source>
</evidence>
<proteinExistence type="predicted"/>
<protein>
    <submittedName>
        <fullName evidence="1">Uncharacterized protein</fullName>
    </submittedName>
</protein>
<organism evidence="1 2">
    <name type="scientific">Ophiocordyceps polyrhachis-furcata BCC 54312</name>
    <dbReference type="NCBI Taxonomy" id="1330021"/>
    <lineage>
        <taxon>Eukaryota</taxon>
        <taxon>Fungi</taxon>
        <taxon>Dikarya</taxon>
        <taxon>Ascomycota</taxon>
        <taxon>Pezizomycotina</taxon>
        <taxon>Sordariomycetes</taxon>
        <taxon>Hypocreomycetidae</taxon>
        <taxon>Hypocreales</taxon>
        <taxon>Ophiocordycipitaceae</taxon>
        <taxon>Ophiocordyceps</taxon>
    </lineage>
</organism>
<accession>A0A367LHY6</accession>
<sequence>MAQQYSLPMRGSMLAKSLLQNALENKIPKGFIIRRQQPTKGTAPVVPIKRLHTAMRLHCKTGLAPPPYQVHVSSPYWVGKGRTNGPIAAEFRRAEVGYSDNQGGKVLERRTLRAEARKKGQKPEFEAPPPSICCQSRRKIRLLFPTALVEKSKRPNNNIHMTAAVAASHSSGHLDRTTMASQQIFSASLGNFNGSGPNDRRPLWEIRMILFGTDSDGRLPMEMEEMGINSRCTRASPGRAATLGGGGEGSAAAAQREVLFLPGLKMSSPVYGEEKTLEQFNEPGR</sequence>
<dbReference type="Proteomes" id="UP000253664">
    <property type="component" value="Unassembled WGS sequence"/>
</dbReference>
<comment type="caution">
    <text evidence="1">The sequence shown here is derived from an EMBL/GenBank/DDBJ whole genome shotgun (WGS) entry which is preliminary data.</text>
</comment>
<keyword evidence="2" id="KW-1185">Reference proteome</keyword>
<evidence type="ECO:0000313" key="2">
    <source>
        <dbReference type="Proteomes" id="UP000253664"/>
    </source>
</evidence>
<reference evidence="1 2" key="1">
    <citation type="journal article" date="2015" name="BMC Genomics">
        <title>Insights from the genome of Ophiocordyceps polyrhachis-furcata to pathogenicity and host specificity in insect fungi.</title>
        <authorList>
            <person name="Wichadakul D."/>
            <person name="Kobmoo N."/>
            <person name="Ingsriswang S."/>
            <person name="Tangphatsornruang S."/>
            <person name="Chantasingh D."/>
            <person name="Luangsa-ard J.J."/>
            <person name="Eurwilaichitr L."/>
        </authorList>
    </citation>
    <scope>NUCLEOTIDE SEQUENCE [LARGE SCALE GENOMIC DNA]</scope>
    <source>
        <strain evidence="1 2">BCC 54312</strain>
    </source>
</reference>